<feature type="non-terminal residue" evidence="5">
    <location>
        <position position="533"/>
    </location>
</feature>
<dbReference type="SUPFAM" id="SSF63825">
    <property type="entry name" value="YWTD domain"/>
    <property type="match status" value="1"/>
</dbReference>
<dbReference type="InterPro" id="IPR015943">
    <property type="entry name" value="WD40/YVTN_repeat-like_dom_sf"/>
</dbReference>
<keyword evidence="5" id="KW-0675">Receptor</keyword>
<dbReference type="OrthoDB" id="443634at2759"/>
<dbReference type="InterPro" id="IPR050310">
    <property type="entry name" value="VPS10-sortilin"/>
</dbReference>
<evidence type="ECO:0000256" key="1">
    <source>
        <dbReference type="ARBA" id="ARBA00004370"/>
    </source>
</evidence>
<dbReference type="GO" id="GO:0016020">
    <property type="term" value="C:membrane"/>
    <property type="evidence" value="ECO:0007669"/>
    <property type="project" value="UniProtKB-SubCell"/>
</dbReference>
<dbReference type="Gene3D" id="2.130.10.10">
    <property type="entry name" value="YVTN repeat-like/Quinoprotein amine dehydrogenase"/>
    <property type="match status" value="1"/>
</dbReference>
<accession>A0A6S7HVE7</accession>
<dbReference type="Pfam" id="PF15901">
    <property type="entry name" value="Sortilin_C"/>
    <property type="match status" value="1"/>
</dbReference>
<dbReference type="PANTHER" id="PTHR12106:SF27">
    <property type="entry name" value="SORTILIN-RELATED RECEPTOR"/>
    <property type="match status" value="1"/>
</dbReference>
<dbReference type="GO" id="GO:0005794">
    <property type="term" value="C:Golgi apparatus"/>
    <property type="evidence" value="ECO:0007669"/>
    <property type="project" value="TreeGrafter"/>
</dbReference>
<evidence type="ECO:0000313" key="5">
    <source>
        <dbReference type="EMBL" id="CAB3998391.1"/>
    </source>
</evidence>
<dbReference type="Gene3D" id="3.30.60.270">
    <property type="match status" value="1"/>
</dbReference>
<dbReference type="Proteomes" id="UP001152795">
    <property type="component" value="Unassembled WGS sequence"/>
</dbReference>
<keyword evidence="6" id="KW-1185">Reference proteome</keyword>
<dbReference type="SMART" id="SM00602">
    <property type="entry name" value="VPS10"/>
    <property type="match status" value="1"/>
</dbReference>
<keyword evidence="4" id="KW-0325">Glycoprotein</keyword>
<dbReference type="Pfam" id="PF15902">
    <property type="entry name" value="Sortilin-Vps10"/>
    <property type="match status" value="1"/>
</dbReference>
<comment type="caution">
    <text evidence="5">The sequence shown here is derived from an EMBL/GenBank/DDBJ whole genome shotgun (WGS) entry which is preliminary data.</text>
</comment>
<evidence type="ECO:0000256" key="2">
    <source>
        <dbReference type="ARBA" id="ARBA00022737"/>
    </source>
</evidence>
<dbReference type="InterPro" id="IPR006581">
    <property type="entry name" value="VPS10"/>
</dbReference>
<dbReference type="PANTHER" id="PTHR12106">
    <property type="entry name" value="SORTILIN RELATED"/>
    <property type="match status" value="1"/>
</dbReference>
<dbReference type="SUPFAM" id="SSF110296">
    <property type="entry name" value="Oligoxyloglucan reducing end-specific cellobiohydrolase"/>
    <property type="match status" value="1"/>
</dbReference>
<proteinExistence type="predicted"/>
<organism evidence="5 6">
    <name type="scientific">Paramuricea clavata</name>
    <name type="common">Red gorgonian</name>
    <name type="synonym">Violescent sea-whip</name>
    <dbReference type="NCBI Taxonomy" id="317549"/>
    <lineage>
        <taxon>Eukaryota</taxon>
        <taxon>Metazoa</taxon>
        <taxon>Cnidaria</taxon>
        <taxon>Anthozoa</taxon>
        <taxon>Octocorallia</taxon>
        <taxon>Malacalcyonacea</taxon>
        <taxon>Plexauridae</taxon>
        <taxon>Paramuricea</taxon>
    </lineage>
</organism>
<dbReference type="SMART" id="SM00135">
    <property type="entry name" value="LY"/>
    <property type="match status" value="2"/>
</dbReference>
<dbReference type="InterPro" id="IPR000033">
    <property type="entry name" value="LDLR_classB_rpt"/>
</dbReference>
<evidence type="ECO:0000256" key="3">
    <source>
        <dbReference type="ARBA" id="ARBA00023136"/>
    </source>
</evidence>
<gene>
    <name evidence="5" type="ORF">PACLA_8A082136</name>
</gene>
<dbReference type="InterPro" id="IPR011042">
    <property type="entry name" value="6-blade_b-propeller_TolB-like"/>
</dbReference>
<evidence type="ECO:0000256" key="4">
    <source>
        <dbReference type="ARBA" id="ARBA00023180"/>
    </source>
</evidence>
<dbReference type="Gene3D" id="2.10.70.80">
    <property type="match status" value="1"/>
</dbReference>
<dbReference type="InterPro" id="IPR031778">
    <property type="entry name" value="Sortilin_N"/>
</dbReference>
<dbReference type="Pfam" id="PF00058">
    <property type="entry name" value="Ldl_recept_b"/>
    <property type="match status" value="1"/>
</dbReference>
<dbReference type="PROSITE" id="PS51120">
    <property type="entry name" value="LDLRB"/>
    <property type="match status" value="1"/>
</dbReference>
<keyword evidence="2" id="KW-0677">Repeat</keyword>
<comment type="subcellular location">
    <subcellularLocation>
        <location evidence="1">Membrane</location>
    </subcellularLocation>
</comment>
<dbReference type="FunFam" id="3.30.60.270:FF:000002">
    <property type="entry name" value="Sortilin-related receptor isoform A"/>
    <property type="match status" value="1"/>
</dbReference>
<dbReference type="AlphaFoldDB" id="A0A6S7HVE7"/>
<reference evidence="5" key="1">
    <citation type="submission" date="2020-04" db="EMBL/GenBank/DDBJ databases">
        <authorList>
            <person name="Alioto T."/>
            <person name="Alioto T."/>
            <person name="Gomez Garrido J."/>
        </authorList>
    </citation>
    <scope>NUCLEOTIDE SEQUENCE</scope>
    <source>
        <strain evidence="5">A484AB</strain>
    </source>
</reference>
<dbReference type="Gene3D" id="2.120.10.30">
    <property type="entry name" value="TolB, C-terminal domain"/>
    <property type="match status" value="1"/>
</dbReference>
<dbReference type="InterPro" id="IPR031777">
    <property type="entry name" value="Sortilin_C"/>
</dbReference>
<protein>
    <submittedName>
        <fullName evidence="5">Sortilin-related receptor-like</fullName>
    </submittedName>
</protein>
<evidence type="ECO:0000313" key="6">
    <source>
        <dbReference type="Proteomes" id="UP001152795"/>
    </source>
</evidence>
<dbReference type="GO" id="GO:0006892">
    <property type="term" value="P:post-Golgi vesicle-mediated transport"/>
    <property type="evidence" value="ECO:0007669"/>
    <property type="project" value="TreeGrafter"/>
</dbReference>
<name>A0A6S7HVE7_PARCT</name>
<dbReference type="EMBL" id="CACRXK020003340">
    <property type="protein sequence ID" value="CAB3998391.1"/>
    <property type="molecule type" value="Genomic_DNA"/>
</dbReference>
<keyword evidence="3" id="KW-0472">Membrane</keyword>
<sequence>DYVIADASEGQVFVAVNHNKNTSHLYISDVNGKKYTLSMERVLLYSPNLQQHSWLRRYMTEKFVDLYPVASMRGVYIASQLSYGKVGTRKIYTVISYDKGRFWRNVNVPVRHANGSLVACALSSSCSLHLAQRYAQTHPQYYAPPVMSRTSAPGLIVSSGNIGKRLSFRSNVYVSNDAGESWLEVLQGRWFYNFGDHGGVIVAARQWSATKELLYSTDEGLTWKRYNFTTKPIHVYGLLTEPGETTTIFTVFGSYRGHHSWLVVQVNVSNVLGRPCADADYETWSPHNRGWGYGCILGQRLEYERRKRNATCFNGGDYERLINTSVCYCSDQDYECDIGFKPWSRWHFCLIDHNAGFDPLAAPRKCPAGTTYNETQGYRKIAGDKCSGGGLTWWYDPIKTSCPFEPDKAFLMYAERSTIQYVDLTNNNHSTQIEGLRAAVAVAYDMRDDYIYWADIKDHAIMRRKFNGTDIITIAAVRQVEGLDFDWTTDNLYWVDSVEKVIEVCRKDGLFRKTLHSSDLHKPRALALDPAMG</sequence>